<proteinExistence type="predicted"/>
<dbReference type="SMART" id="SM00507">
    <property type="entry name" value="HNHc"/>
    <property type="match status" value="1"/>
</dbReference>
<evidence type="ECO:0000313" key="3">
    <source>
        <dbReference type="Proteomes" id="UP000033315"/>
    </source>
</evidence>
<sequence>MMAHTNRTASQAHRRWRARLITQARKQGQTECPLCGATITWDTHDLPTSPEADHITPVSRGGLNTLDNGQIICRTCNRSKGNRTQPNIKLQQQTTKTLVSW</sequence>
<evidence type="ECO:0000259" key="1">
    <source>
        <dbReference type="SMART" id="SM00507"/>
    </source>
</evidence>
<dbReference type="InterPro" id="IPR003615">
    <property type="entry name" value="HNH_nuc"/>
</dbReference>
<dbReference type="GO" id="GO:0008270">
    <property type="term" value="F:zinc ion binding"/>
    <property type="evidence" value="ECO:0007669"/>
    <property type="project" value="InterPro"/>
</dbReference>
<dbReference type="GO" id="GO:0004519">
    <property type="term" value="F:endonuclease activity"/>
    <property type="evidence" value="ECO:0007669"/>
    <property type="project" value="UniProtKB-KW"/>
</dbReference>
<reference evidence="2 3" key="1">
    <citation type="journal article" date="2015" name="ISME J.">
        <title>The diversity and host interactions of Propionibacterium acnes bacteriophages on human skin.</title>
        <authorList>
            <person name="Liu J."/>
            <person name="Yan R."/>
            <person name="Zhong Q."/>
            <person name="Ngo S."/>
            <person name="Bangayan N.J."/>
            <person name="Nguyen L."/>
            <person name="Lui T."/>
            <person name="Liu M."/>
            <person name="Erfe M.C."/>
            <person name="Craft N."/>
            <person name="Tomida S."/>
            <person name="Li H."/>
        </authorList>
    </citation>
    <scope>NUCLEOTIDE SEQUENCE [LARGE SCALE GENOMIC DNA]</scope>
    <source>
        <strain evidence="2">PHL009M11</strain>
    </source>
</reference>
<dbReference type="KEGG" id="vg:24721996"/>
<dbReference type="EMBL" id="KJ578758">
    <property type="protein sequence ID" value="AII28628.1"/>
    <property type="molecule type" value="Genomic_DNA"/>
</dbReference>
<feature type="domain" description="HNH nuclease" evidence="1">
    <location>
        <begin position="20"/>
        <end position="78"/>
    </location>
</feature>
<dbReference type="GO" id="GO:0003676">
    <property type="term" value="F:nucleic acid binding"/>
    <property type="evidence" value="ECO:0007669"/>
    <property type="project" value="InterPro"/>
</dbReference>
<dbReference type="Proteomes" id="UP000033315">
    <property type="component" value="Segment"/>
</dbReference>
<dbReference type="InterPro" id="IPR002711">
    <property type="entry name" value="HNH"/>
</dbReference>
<keyword evidence="2" id="KW-0378">Hydrolase</keyword>
<accession>A0A0E3DJK0</accession>
<name>A0A0E3DJK0_9CAUD</name>
<keyword evidence="3" id="KW-1185">Reference proteome</keyword>
<organism evidence="2 3">
    <name type="scientific">Propionibacterium phage PHL009M11</name>
    <dbReference type="NCBI Taxonomy" id="1500798"/>
    <lineage>
        <taxon>Viruses</taxon>
        <taxon>Duplodnaviria</taxon>
        <taxon>Heunggongvirae</taxon>
        <taxon>Uroviricota</taxon>
        <taxon>Caudoviricetes</taxon>
        <taxon>Pahexavirus</taxon>
        <taxon>Pahexavirus PHL009M11</taxon>
    </lineage>
</organism>
<protein>
    <submittedName>
        <fullName evidence="2">Putative endonuclease</fullName>
    </submittedName>
</protein>
<dbReference type="Gene3D" id="1.10.30.50">
    <property type="match status" value="1"/>
</dbReference>
<dbReference type="OrthoDB" id="16333at10239"/>
<dbReference type="Pfam" id="PF01844">
    <property type="entry name" value="HNH"/>
    <property type="match status" value="1"/>
</dbReference>
<keyword evidence="2" id="KW-0540">Nuclease</keyword>
<dbReference type="CDD" id="cd00085">
    <property type="entry name" value="HNHc"/>
    <property type="match status" value="1"/>
</dbReference>
<dbReference type="GeneID" id="24721996"/>
<keyword evidence="2" id="KW-0255">Endonuclease</keyword>
<evidence type="ECO:0000313" key="2">
    <source>
        <dbReference type="EMBL" id="AII28628.1"/>
    </source>
</evidence>
<gene>
    <name evidence="2" type="ORF">PHL009M11_45</name>
</gene>
<dbReference type="RefSeq" id="YP_009147269.1">
    <property type="nucleotide sequence ID" value="NC_027336.1"/>
</dbReference>